<dbReference type="GO" id="GO:0006422">
    <property type="term" value="P:aspartyl-tRNA aminoacylation"/>
    <property type="evidence" value="ECO:0007669"/>
    <property type="project" value="InterPro"/>
</dbReference>
<keyword evidence="5 13" id="KW-0436">Ligase</keyword>
<dbReference type="InterPro" id="IPR002312">
    <property type="entry name" value="Asp/Asn-tRNA-synth_IIb"/>
</dbReference>
<evidence type="ECO:0000256" key="1">
    <source>
        <dbReference type="ARBA" id="ARBA00004496"/>
    </source>
</evidence>
<dbReference type="VEuPathDB" id="FungiDB:BD410DRAFT_821799"/>
<dbReference type="GO" id="GO:0017101">
    <property type="term" value="C:aminoacyl-tRNA synthetase multienzyme complex"/>
    <property type="evidence" value="ECO:0007669"/>
    <property type="project" value="TreeGrafter"/>
</dbReference>
<gene>
    <name evidence="13" type="ORF">BD410DRAFT_821799</name>
</gene>
<comment type="subcellular location">
    <subcellularLocation>
        <location evidence="1">Cytoplasm</location>
    </subcellularLocation>
</comment>
<proteinExistence type="inferred from homology"/>
<dbReference type="PANTHER" id="PTHR43450">
    <property type="entry name" value="ASPARTYL-TRNA SYNTHETASE"/>
    <property type="match status" value="1"/>
</dbReference>
<dbReference type="InterPro" id="IPR006195">
    <property type="entry name" value="aa-tRNA-synth_II"/>
</dbReference>
<evidence type="ECO:0000256" key="2">
    <source>
        <dbReference type="ARBA" id="ARBA00005312"/>
    </source>
</evidence>
<dbReference type="PRINTS" id="PR01042">
    <property type="entry name" value="TRNASYNTHASP"/>
</dbReference>
<dbReference type="NCBIfam" id="TIGR00458">
    <property type="entry name" value="aspS_nondisc"/>
    <property type="match status" value="1"/>
</dbReference>
<evidence type="ECO:0000256" key="11">
    <source>
        <dbReference type="SAM" id="MobiDB-lite"/>
    </source>
</evidence>
<dbReference type="FunFam" id="3.30.930.10:FF:000013">
    <property type="entry name" value="Aspartate--tRNA ligase, cytoplasmic"/>
    <property type="match status" value="1"/>
</dbReference>
<comment type="catalytic activity">
    <reaction evidence="10">
        <text>tRNA(Asp) + L-aspartate + ATP = L-aspartyl-tRNA(Asp) + AMP + diphosphate</text>
        <dbReference type="Rhea" id="RHEA:19649"/>
        <dbReference type="Rhea" id="RHEA-COMP:9660"/>
        <dbReference type="Rhea" id="RHEA-COMP:9678"/>
        <dbReference type="ChEBI" id="CHEBI:29991"/>
        <dbReference type="ChEBI" id="CHEBI:30616"/>
        <dbReference type="ChEBI" id="CHEBI:33019"/>
        <dbReference type="ChEBI" id="CHEBI:78442"/>
        <dbReference type="ChEBI" id="CHEBI:78516"/>
        <dbReference type="ChEBI" id="CHEBI:456215"/>
        <dbReference type="EC" id="6.1.1.12"/>
    </reaction>
</comment>
<keyword evidence="14" id="KW-1185">Reference proteome</keyword>
<evidence type="ECO:0000256" key="9">
    <source>
        <dbReference type="ARBA" id="ARBA00023146"/>
    </source>
</evidence>
<dbReference type="OrthoDB" id="372395at2759"/>
<evidence type="ECO:0000313" key="14">
    <source>
        <dbReference type="Proteomes" id="UP000294933"/>
    </source>
</evidence>
<evidence type="ECO:0000256" key="10">
    <source>
        <dbReference type="ARBA" id="ARBA00047904"/>
    </source>
</evidence>
<keyword evidence="4" id="KW-0963">Cytoplasm</keyword>
<dbReference type="Proteomes" id="UP000294933">
    <property type="component" value="Unassembled WGS sequence"/>
</dbReference>
<protein>
    <recommendedName>
        <fullName evidence="3">aspartate--tRNA ligase</fullName>
        <ecNumber evidence="3">6.1.1.12</ecNumber>
    </recommendedName>
</protein>
<evidence type="ECO:0000313" key="13">
    <source>
        <dbReference type="EMBL" id="TDL20556.1"/>
    </source>
</evidence>
<feature type="region of interest" description="Disordered" evidence="11">
    <location>
        <begin position="1"/>
        <end position="67"/>
    </location>
</feature>
<dbReference type="InterPro" id="IPR004364">
    <property type="entry name" value="Aa-tRNA-synt_II"/>
</dbReference>
<accession>A0A4Y7PZU1</accession>
<evidence type="ECO:0000256" key="8">
    <source>
        <dbReference type="ARBA" id="ARBA00022917"/>
    </source>
</evidence>
<evidence type="ECO:0000259" key="12">
    <source>
        <dbReference type="PROSITE" id="PS50862"/>
    </source>
</evidence>
<dbReference type="GO" id="GO:0005829">
    <property type="term" value="C:cytosol"/>
    <property type="evidence" value="ECO:0007669"/>
    <property type="project" value="TreeGrafter"/>
</dbReference>
<dbReference type="GO" id="GO:0004815">
    <property type="term" value="F:aspartate-tRNA ligase activity"/>
    <property type="evidence" value="ECO:0007669"/>
    <property type="project" value="UniProtKB-EC"/>
</dbReference>
<dbReference type="InterPro" id="IPR004523">
    <property type="entry name" value="Asp-tRNA_synthase_2"/>
</dbReference>
<dbReference type="Pfam" id="PF00152">
    <property type="entry name" value="tRNA-synt_2"/>
    <property type="match status" value="1"/>
</dbReference>
<dbReference type="EMBL" id="ML170187">
    <property type="protein sequence ID" value="TDL20556.1"/>
    <property type="molecule type" value="Genomic_DNA"/>
</dbReference>
<evidence type="ECO:0000256" key="6">
    <source>
        <dbReference type="ARBA" id="ARBA00022741"/>
    </source>
</evidence>
<keyword evidence="6" id="KW-0547">Nucleotide-binding</keyword>
<dbReference type="STRING" id="50990.A0A4Y7PZU1"/>
<dbReference type="Gene3D" id="3.30.930.10">
    <property type="entry name" value="Bira Bifunctional Protein, Domain 2"/>
    <property type="match status" value="1"/>
</dbReference>
<dbReference type="SUPFAM" id="SSF50249">
    <property type="entry name" value="Nucleic acid-binding proteins"/>
    <property type="match status" value="1"/>
</dbReference>
<dbReference type="CDD" id="cd00776">
    <property type="entry name" value="AsxRS_core"/>
    <property type="match status" value="1"/>
</dbReference>
<feature type="domain" description="Aminoacyl-transfer RNA synthetases class-II family profile" evidence="12">
    <location>
        <begin position="230"/>
        <end position="527"/>
    </location>
</feature>
<dbReference type="AlphaFoldDB" id="A0A4Y7PZU1"/>
<sequence length="527" mass="59270">MAIAGGAKLCCPARTDPAKNRSKKQAKLAEKAQRKAEASAKPTEAKPVEDIASPDSAEGLDGTLSLNQNQDRSRRDWILINDLSPADVGRNVLVRARLASSRYQGKLAFLIVRQRIHTLQVCVAVGEGATSKKMVQWVSEIPSESVILVEGTIRAVKNLKTTTVRDVELVAGKMFLVARAADTLPFSLADASRAERDYDQGKVQYNRVLLETRLNNRVLDLRTPTNQAIFTLQSAVTHLLSAFLQRKAFTEIHTPKLQAGASESGSSVFKVNYFKRDAFLAVSPDLAKQMCMAADFERVYEIGPVFRAENSFTHRHLTEFTALDLEMAIEEHYDEVISLLDDALKEVFRGLKEAYRTEIDTVRRQFPADDFKWQERIRLTFEEAIDLLVADGMDYSQLDDIDTTNEKRLGRIVRNKYETDFFIIDKFPIHLRPFYTMPDPIDPALSDSFDFFMRGEEILSGAQRIHDPTLLGIDVSSMQSCVDAFKLGCPPHGGGGIGLERVLMLYLQLNDIRRASLFPRDHKRLTP</sequence>
<reference evidence="13 14" key="1">
    <citation type="submission" date="2018-06" db="EMBL/GenBank/DDBJ databases">
        <title>A transcriptomic atlas of mushroom development highlights an independent origin of complex multicellularity.</title>
        <authorList>
            <consortium name="DOE Joint Genome Institute"/>
            <person name="Krizsan K."/>
            <person name="Almasi E."/>
            <person name="Merenyi Z."/>
            <person name="Sahu N."/>
            <person name="Viragh M."/>
            <person name="Koszo T."/>
            <person name="Mondo S."/>
            <person name="Kiss B."/>
            <person name="Balint B."/>
            <person name="Kues U."/>
            <person name="Barry K."/>
            <person name="Hegedus J.C."/>
            <person name="Henrissat B."/>
            <person name="Johnson J."/>
            <person name="Lipzen A."/>
            <person name="Ohm R."/>
            <person name="Nagy I."/>
            <person name="Pangilinan J."/>
            <person name="Yan J."/>
            <person name="Xiong Y."/>
            <person name="Grigoriev I.V."/>
            <person name="Hibbett D.S."/>
            <person name="Nagy L.G."/>
        </authorList>
    </citation>
    <scope>NUCLEOTIDE SEQUENCE [LARGE SCALE GENOMIC DNA]</scope>
    <source>
        <strain evidence="13 14">SZMC22713</strain>
    </source>
</reference>
<keyword evidence="7" id="KW-0067">ATP-binding</keyword>
<dbReference type="InterPro" id="IPR012340">
    <property type="entry name" value="NA-bd_OB-fold"/>
</dbReference>
<evidence type="ECO:0000256" key="5">
    <source>
        <dbReference type="ARBA" id="ARBA00022598"/>
    </source>
</evidence>
<dbReference type="InterPro" id="IPR045864">
    <property type="entry name" value="aa-tRNA-synth_II/BPL/LPL"/>
</dbReference>
<dbReference type="PROSITE" id="PS50862">
    <property type="entry name" value="AA_TRNA_LIGASE_II"/>
    <property type="match status" value="1"/>
</dbReference>
<keyword evidence="9" id="KW-0030">Aminoacyl-tRNA synthetase</keyword>
<dbReference type="EC" id="6.1.1.12" evidence="3"/>
<dbReference type="CDD" id="cd04320">
    <property type="entry name" value="AspRS_cyto_N"/>
    <property type="match status" value="1"/>
</dbReference>
<comment type="similarity">
    <text evidence="2">Belongs to the class-II aminoacyl-tRNA synthetase family. Type 2 subfamily.</text>
</comment>
<evidence type="ECO:0000256" key="3">
    <source>
        <dbReference type="ARBA" id="ARBA00012841"/>
    </source>
</evidence>
<keyword evidence="8" id="KW-0648">Protein biosynthesis</keyword>
<name>A0A4Y7PZU1_9AGAM</name>
<evidence type="ECO:0000256" key="7">
    <source>
        <dbReference type="ARBA" id="ARBA00022840"/>
    </source>
</evidence>
<dbReference type="SUPFAM" id="SSF55681">
    <property type="entry name" value="Class II aaRS and biotin synthetases"/>
    <property type="match status" value="1"/>
</dbReference>
<dbReference type="HAMAP" id="MF_02075">
    <property type="entry name" value="Asp_tRNA_synth_type2"/>
    <property type="match status" value="1"/>
</dbReference>
<evidence type="ECO:0000256" key="4">
    <source>
        <dbReference type="ARBA" id="ARBA00022490"/>
    </source>
</evidence>
<dbReference type="Gene3D" id="2.40.50.140">
    <property type="entry name" value="Nucleic acid-binding proteins"/>
    <property type="match status" value="1"/>
</dbReference>
<dbReference type="NCBIfam" id="NF003483">
    <property type="entry name" value="PRK05159.1"/>
    <property type="match status" value="1"/>
</dbReference>
<organism evidence="13 14">
    <name type="scientific">Rickenella mellea</name>
    <dbReference type="NCBI Taxonomy" id="50990"/>
    <lineage>
        <taxon>Eukaryota</taxon>
        <taxon>Fungi</taxon>
        <taxon>Dikarya</taxon>
        <taxon>Basidiomycota</taxon>
        <taxon>Agaricomycotina</taxon>
        <taxon>Agaricomycetes</taxon>
        <taxon>Hymenochaetales</taxon>
        <taxon>Rickenellaceae</taxon>
        <taxon>Rickenella</taxon>
    </lineage>
</organism>
<dbReference type="GO" id="GO:0005524">
    <property type="term" value="F:ATP binding"/>
    <property type="evidence" value="ECO:0007669"/>
    <property type="project" value="UniProtKB-KW"/>
</dbReference>
<dbReference type="PANTHER" id="PTHR43450:SF2">
    <property type="entry name" value="ASPARTATE--TRNA LIGASE"/>
    <property type="match status" value="1"/>
</dbReference>
<dbReference type="GO" id="GO:0003723">
    <property type="term" value="F:RNA binding"/>
    <property type="evidence" value="ECO:0007669"/>
    <property type="project" value="TreeGrafter"/>
</dbReference>
<feature type="compositionally biased region" description="Basic and acidic residues" evidence="11">
    <location>
        <begin position="27"/>
        <end position="49"/>
    </location>
</feature>